<dbReference type="RefSeq" id="WP_057951648.1">
    <property type="nucleotide sequence ID" value="NZ_CP013118.1"/>
</dbReference>
<proteinExistence type="predicted"/>
<accession>A0A0S2HVT0</accession>
<organism evidence="3 4">
    <name type="scientific">Salinivirga cyanobacteriivorans</name>
    <dbReference type="NCBI Taxonomy" id="1307839"/>
    <lineage>
        <taxon>Bacteria</taxon>
        <taxon>Pseudomonadati</taxon>
        <taxon>Bacteroidota</taxon>
        <taxon>Bacteroidia</taxon>
        <taxon>Bacteroidales</taxon>
        <taxon>Salinivirgaceae</taxon>
        <taxon>Salinivirga</taxon>
    </lineage>
</organism>
<evidence type="ECO:0000313" key="3">
    <source>
        <dbReference type="EMBL" id="ALO14060.1"/>
    </source>
</evidence>
<dbReference type="KEGG" id="blq:L21SP5_00381"/>
<name>A0A0S2HVT0_9BACT</name>
<dbReference type="PANTHER" id="PTHR43418:SF4">
    <property type="entry name" value="MULTIFUNCTIONAL TRYPTOPHAN BIOSYNTHESIS PROTEIN"/>
    <property type="match status" value="1"/>
</dbReference>
<dbReference type="Proteomes" id="UP000064893">
    <property type="component" value="Chromosome"/>
</dbReference>
<evidence type="ECO:0000259" key="2">
    <source>
        <dbReference type="Pfam" id="PF00117"/>
    </source>
</evidence>
<dbReference type="GO" id="GO:0004049">
    <property type="term" value="F:anthranilate synthase activity"/>
    <property type="evidence" value="ECO:0007669"/>
    <property type="project" value="UniProtKB-EC"/>
</dbReference>
<dbReference type="InterPro" id="IPR017926">
    <property type="entry name" value="GATASE"/>
</dbReference>
<dbReference type="Gene3D" id="3.40.50.880">
    <property type="match status" value="1"/>
</dbReference>
<dbReference type="EMBL" id="CP013118">
    <property type="protein sequence ID" value="ALO14060.1"/>
    <property type="molecule type" value="Genomic_DNA"/>
</dbReference>
<keyword evidence="3" id="KW-0456">Lyase</keyword>
<dbReference type="OrthoDB" id="9786812at2"/>
<dbReference type="PRINTS" id="PR00097">
    <property type="entry name" value="ANTSNTHASEII"/>
</dbReference>
<dbReference type="EC" id="4.1.3.27" evidence="3"/>
<protein>
    <submittedName>
        <fullName evidence="3">Anthranilate synthase component II</fullName>
        <ecNumber evidence="3">4.1.3.27</ecNumber>
    </submittedName>
</protein>
<dbReference type="Pfam" id="PF00117">
    <property type="entry name" value="GATase"/>
    <property type="match status" value="1"/>
</dbReference>
<dbReference type="PROSITE" id="PS51273">
    <property type="entry name" value="GATASE_TYPE_1"/>
    <property type="match status" value="1"/>
</dbReference>
<keyword evidence="4" id="KW-1185">Reference proteome</keyword>
<dbReference type="NCBIfam" id="TIGR00566">
    <property type="entry name" value="trpG_papA"/>
    <property type="match status" value="1"/>
</dbReference>
<dbReference type="InterPro" id="IPR029062">
    <property type="entry name" value="Class_I_gatase-like"/>
</dbReference>
<dbReference type="STRING" id="1307839.L21SP5_00381"/>
<dbReference type="PRINTS" id="PR00096">
    <property type="entry name" value="GATASE"/>
</dbReference>
<dbReference type="AlphaFoldDB" id="A0A0S2HVT0"/>
<dbReference type="CDD" id="cd01743">
    <property type="entry name" value="GATase1_Anthranilate_Synthase"/>
    <property type="match status" value="1"/>
</dbReference>
<reference evidence="3 4" key="1">
    <citation type="submission" date="2015-11" db="EMBL/GenBank/DDBJ databases">
        <title>Description and complete genome sequence of a novel strain predominating in hypersaline microbial mats and representing a new family of the Bacteriodetes phylum.</title>
        <authorList>
            <person name="Spring S."/>
            <person name="Bunk B."/>
            <person name="Sproer C."/>
            <person name="Klenk H.-P."/>
        </authorList>
    </citation>
    <scope>NUCLEOTIDE SEQUENCE [LARGE SCALE GENOMIC DNA]</scope>
    <source>
        <strain evidence="3 4">L21-Spi-D4</strain>
    </source>
</reference>
<dbReference type="GO" id="GO:0005829">
    <property type="term" value="C:cytosol"/>
    <property type="evidence" value="ECO:0007669"/>
    <property type="project" value="TreeGrafter"/>
</dbReference>
<evidence type="ECO:0000313" key="4">
    <source>
        <dbReference type="Proteomes" id="UP000064893"/>
    </source>
</evidence>
<sequence length="198" mass="22684">MTKQVILFDNYDSFTYNLLHLLKTVRPGYRFDVFRNRDRTILQEVPLALIIGPGPMTPAETGLLQEYFERVVEKKHIPVFGVCLGMQFLAWREGVKVTRSTLPAHGAATIVKHHQNDIFKGVSPSFEGARYNSLEIQERQFLPSETFKVLAVAHENNAVMALRHKHKPWVGVQFHPESFLTTQGALVTDNFFNQYVEV</sequence>
<dbReference type="InterPro" id="IPR006221">
    <property type="entry name" value="TrpG/PapA_dom"/>
</dbReference>
<dbReference type="InterPro" id="IPR050472">
    <property type="entry name" value="Anth_synth/Amidotransfase"/>
</dbReference>
<dbReference type="SUPFAM" id="SSF52317">
    <property type="entry name" value="Class I glutamine amidotransferase-like"/>
    <property type="match status" value="1"/>
</dbReference>
<gene>
    <name evidence="3" type="primary">trpG</name>
    <name evidence="3" type="ORF">L21SP5_00381</name>
</gene>
<evidence type="ECO:0000256" key="1">
    <source>
        <dbReference type="ARBA" id="ARBA00022962"/>
    </source>
</evidence>
<dbReference type="PANTHER" id="PTHR43418">
    <property type="entry name" value="MULTIFUNCTIONAL TRYPTOPHAN BIOSYNTHESIS PROTEIN-RELATED"/>
    <property type="match status" value="1"/>
</dbReference>
<dbReference type="GO" id="GO:0000162">
    <property type="term" value="P:L-tryptophan biosynthetic process"/>
    <property type="evidence" value="ECO:0007669"/>
    <property type="project" value="TreeGrafter"/>
</dbReference>
<keyword evidence="1" id="KW-0315">Glutamine amidotransferase</keyword>
<feature type="domain" description="Glutamine amidotransferase" evidence="2">
    <location>
        <begin position="7"/>
        <end position="193"/>
    </location>
</feature>